<reference evidence="1" key="1">
    <citation type="submission" date="2022-06" db="EMBL/GenBank/DDBJ databases">
        <title>Uncovering the hologenomic basis of an extraordinary plant invasion.</title>
        <authorList>
            <person name="Bieker V.C."/>
            <person name="Martin M.D."/>
            <person name="Gilbert T."/>
            <person name="Hodgins K."/>
            <person name="Battlay P."/>
            <person name="Petersen B."/>
            <person name="Wilson J."/>
        </authorList>
    </citation>
    <scope>NUCLEOTIDE SEQUENCE</scope>
    <source>
        <strain evidence="1">AA19_3_7</strain>
        <tissue evidence="1">Leaf</tissue>
    </source>
</reference>
<name>A0AAD5CW08_AMBAR</name>
<dbReference type="Proteomes" id="UP001206925">
    <property type="component" value="Unassembled WGS sequence"/>
</dbReference>
<gene>
    <name evidence="1" type="ORF">M8C21_004272</name>
</gene>
<comment type="caution">
    <text evidence="1">The sequence shown here is derived from an EMBL/GenBank/DDBJ whole genome shotgun (WGS) entry which is preliminary data.</text>
</comment>
<protein>
    <submittedName>
        <fullName evidence="1">Uncharacterized protein</fullName>
    </submittedName>
</protein>
<organism evidence="1 2">
    <name type="scientific">Ambrosia artemisiifolia</name>
    <name type="common">Common ragweed</name>
    <dbReference type="NCBI Taxonomy" id="4212"/>
    <lineage>
        <taxon>Eukaryota</taxon>
        <taxon>Viridiplantae</taxon>
        <taxon>Streptophyta</taxon>
        <taxon>Embryophyta</taxon>
        <taxon>Tracheophyta</taxon>
        <taxon>Spermatophyta</taxon>
        <taxon>Magnoliopsida</taxon>
        <taxon>eudicotyledons</taxon>
        <taxon>Gunneridae</taxon>
        <taxon>Pentapetalae</taxon>
        <taxon>asterids</taxon>
        <taxon>campanulids</taxon>
        <taxon>Asterales</taxon>
        <taxon>Asteraceae</taxon>
        <taxon>Asteroideae</taxon>
        <taxon>Heliantheae alliance</taxon>
        <taxon>Heliantheae</taxon>
        <taxon>Ambrosia</taxon>
    </lineage>
</organism>
<proteinExistence type="predicted"/>
<keyword evidence="2" id="KW-1185">Reference proteome</keyword>
<dbReference type="AlphaFoldDB" id="A0AAD5CW08"/>
<dbReference type="Gene3D" id="3.30.70.100">
    <property type="match status" value="1"/>
</dbReference>
<evidence type="ECO:0000313" key="2">
    <source>
        <dbReference type="Proteomes" id="UP001206925"/>
    </source>
</evidence>
<evidence type="ECO:0000313" key="1">
    <source>
        <dbReference type="EMBL" id="KAI7749281.1"/>
    </source>
</evidence>
<sequence>MIADHMGSNVPRANSAFVKEESYEATAWMIKMIGSTMDQQMKRPKTKIFCTLGPGSRSVRIRCVEPAVKSLRGFDGVEEIETNTKDDRVTVKGKSIDAVRIELMEQDLFELQQLLSGKKEQEKAMLDVQTYVLLKVEQDQKITEDAHISAERDAAAQEYLEHSP</sequence>
<accession>A0AAD5CW08</accession>
<dbReference type="EMBL" id="JAMZMK010006389">
    <property type="protein sequence ID" value="KAI7749281.1"/>
    <property type="molecule type" value="Genomic_DNA"/>
</dbReference>